<evidence type="ECO:0000256" key="2">
    <source>
        <dbReference type="ARBA" id="ARBA00022737"/>
    </source>
</evidence>
<reference evidence="6 7" key="1">
    <citation type="submission" date="2014-11" db="EMBL/GenBank/DDBJ databases">
        <title>Comparative genomic analysis of Cryptosporidium hominis reveals occurrence of genetic recombination in virulent subtypes.</title>
        <authorList>
            <person name="Guo Y."/>
            <person name="Tang K."/>
            <person name="Frace M."/>
            <person name="Li N."/>
            <person name="Roellig D.M."/>
            <person name="Sammons S."/>
            <person name="Knipe K."/>
            <person name="Rowe L."/>
            <person name="Feng Y."/>
            <person name="Xiao L."/>
        </authorList>
    </citation>
    <scope>NUCLEOTIDE SEQUENCE [LARGE SCALE GENOMIC DNA]</scope>
    <source>
        <strain evidence="6">30976</strain>
    </source>
</reference>
<dbReference type="PANTHER" id="PTHR12827:SF3">
    <property type="entry name" value="ANAPHASE-PROMOTING COMPLEX SUBUNIT 1"/>
    <property type="match status" value="1"/>
</dbReference>
<dbReference type="EMBL" id="JTAI01000007">
    <property type="protein sequence ID" value="PPS97548.1"/>
    <property type="molecule type" value="Genomic_DNA"/>
</dbReference>
<keyword evidence="2" id="KW-0677">Repeat</keyword>
<comment type="caution">
    <text evidence="6">The sequence shown here is derived from an EMBL/GenBank/DDBJ whole genome shotgun (WGS) entry which is preliminary data.</text>
</comment>
<dbReference type="Pfam" id="PF21282">
    <property type="entry name" value="APC1_3rd"/>
    <property type="match status" value="1"/>
</dbReference>
<evidence type="ECO:0000256" key="4">
    <source>
        <dbReference type="ARBA" id="ARBA00023306"/>
    </source>
</evidence>
<evidence type="ECO:0000313" key="7">
    <source>
        <dbReference type="Proteomes" id="UP001429100"/>
    </source>
</evidence>
<keyword evidence="7" id="KW-1185">Reference proteome</keyword>
<evidence type="ECO:0000256" key="3">
    <source>
        <dbReference type="ARBA" id="ARBA00022776"/>
    </source>
</evidence>
<feature type="domain" description="Anaphase-promoting complex subunit 1 beta-sandwich" evidence="5">
    <location>
        <begin position="1652"/>
        <end position="1723"/>
    </location>
</feature>
<evidence type="ECO:0000259" key="5">
    <source>
        <dbReference type="Pfam" id="PF21282"/>
    </source>
</evidence>
<name>A0ABX5BIF8_CRYHO</name>
<dbReference type="PANTHER" id="PTHR12827">
    <property type="entry name" value="MEIOTIC CHECKPOINT REGULATOR TSG24 FAMILY MEMBER"/>
    <property type="match status" value="1"/>
</dbReference>
<evidence type="ECO:0000256" key="1">
    <source>
        <dbReference type="ARBA" id="ARBA00022618"/>
    </source>
</evidence>
<keyword evidence="4" id="KW-0131">Cell cycle</keyword>
<protein>
    <submittedName>
        <fullName evidence="6">Anaphase-promoting complex subunit 1</fullName>
    </submittedName>
</protein>
<dbReference type="InterPro" id="IPR024990">
    <property type="entry name" value="Apc1"/>
</dbReference>
<sequence>MIKRAPHFGVRTFNVNTINLPMINALILEKFAVKSKYTNSQINCVKECEDGYLDHREERNKISIQHDWEYPRKILIGSNKSEKLFYWSESEQKLCYTENDYHRIKCNHELISNKEGKKTNSIIKMIKPISWYETYFSKFGRCNMFINQSGELYFVNDRKNQRVMTEKIKIVVSLIPLKEGVIVVGYDRTETNLMINMAILGHPLEHPTKIVLKSSRNLFDKSNESKFNKVVIWGSVEFPLIMVYDQIEKNHTLYVYSYFNNNSSLIIESIWEDSSKYSKCAETIFISRTIFDNNFMISYHMPSASELKLVIFSECKFNDVCYGKKSIIEDKELTLQTIHNVKDVVPITFGHQQEKHELFGIHYLFGFNFVKSNQLFKQEKSQELPVFSLILIDTGMLLLYSGSELIINVNITSEQLGDFELLGISSGISNNFDALVKLNGDHSNKDHLLGVRCSINLLPEDFLVQIITKLLIRISNKEFSVSLIREILLNRSNKHWDILRKILLGETKDINTEQELKFSNMSSNGSIESPMSNGVYKKIKLFSDKDACSNNKSKTWQILSKFWASYLEKNKKSPFDRIEFSNLISKGIIPHEFLEGKKYDYTNYSNNGYQYLEFKASPRCMYILHALYEELSLFPQFNALDNYQNRLMKDILIPLSKKLLLSNYYEYYQFLDSSFNFINEIKDDSNFSDWNFPPVLLDKLYFFTRFSKNNKKDIYFKVIEKHFPLQCFTIKLYEQLLNRSKNGEIIDLISKVGITNTILPVLSPVISFPIEKFLNSYSNNVPNSSFDDNKYFLLGRLDMLSSAKNINSSYSSVNLKIASGSDNIAASVLPHGRNTVDDQKSMLENLQAYYKNKVDPFRITSAEKRTIIEIWKNDLTEYSDIGSFELSYKWCFQVFSYDNRYCDALELLSLKNPPQILLQRSSGAYPIDEESWDEFQRQRVVDAVQLVYTSLLGRAACTFGGSSFDISINKINRPVFVNKIYEVASNSLISVDIERFKEVCFDISVWNEFYMGVTQSLNYCYPYSKLPQDGFNKNKKLWIIEQMDTFSSQEDIPFISGFLYGISLTGFFKADKSDSITTFPLILEPKEIYKILENDGQSIKTCSMLLATAISALKSQNTTLLRLYLMHIPSILPSIYTKSLQISSISQYSAITSIGLLFSQSRSHQVIEILFSEFLRTVSDTDDQASINPNIYSISVAVSLGMVLQPNEESINTSFNIMIEDDITNALLSCISGNKLPKFLSSLASGPNLEHYTEFSGLERFKYQNENMDVGNTSKSNSSLSSGTNKFSNSSKNYCSKIVDSTLLAIPAALSLSIMHIRSKNKSISSSISIPFSRPEELVNYRPEVLIFMSLAKVVIEWEESSIPNKDFICSQIPSYLWYLPSDKIFPFPITSNKYSEIEPQVNSKLMHCISMGTLDWIHCIQARIAILSGIIWGLGIVFAGKRNIELKYTTTTILEYLDRIPLIQMPLSIASTIRDKSICSTHITIDRWSKELCIRVCLTSASLCFSGSGDKQILMQIKYFRAQLLESAQLLWTSSTAISPFSIFSIPPIEHVHSQLMAYNNALGFLFLSAGHFSFSNKDKLGSTFLILATHPIYPKDSSDISTPGIIFQPLRYLFISAMNYGRRVVIPKLVTCSPEPLNYSCDFSGIISEEKIYVPISVELKSSKVQFQSGKTEYYILPTVLPDWEDIINIKVLGDTYCPILIDFNKDKDTNCYQRLIKGELWVQTKNRNNGYCWNEANHIINQVKNHQFHNVQIYNFYDNQLNNKQMLYKYYGPNNKILGANSNVFSRCDEISDLYKNFSHTLVLEENKSFYRKMNNKEIHNKKAGCAPWRGAILNNYIDQILSTWNKINQDGNGCEILLSPEIIKILRITLNIDNDKKLQTILLNIHRRLQAQMSVLIRCVRYYYGAHNGTRIPSCDEKQSLRLFLSLNGMPLASHFNFIMKKKIESNAKIDTLLRKDYKKYEEIIAPILIMELPTLSSLGLQILKVFIYERYFKAQSASSQSIEAQQQIKLMLTRIFSSKNYF</sequence>
<keyword evidence="3" id="KW-0498">Mitosis</keyword>
<proteinExistence type="predicted"/>
<accession>A0ABX5BIF8</accession>
<evidence type="ECO:0000313" key="6">
    <source>
        <dbReference type="EMBL" id="PPS97548.1"/>
    </source>
</evidence>
<gene>
    <name evidence="6" type="ORF">GY17_00000234</name>
</gene>
<reference evidence="6 7" key="2">
    <citation type="submission" date="2017-10" db="EMBL/GenBank/DDBJ databases">
        <title>Consistent, comparative and evidence-based genome annotation and re-annotation for the closely-related species, Cryptosporidium parvum, C. hominis and C. tyzzeri.</title>
        <authorList>
            <person name="Baptista R.P."/>
            <person name="Li Y."/>
            <person name="Sateriale A."/>
            <person name="Striepen B."/>
            <person name="Kissinger J.C."/>
        </authorList>
    </citation>
    <scope>NUCLEOTIDE SEQUENCE [LARGE SCALE GENOMIC DNA]</scope>
    <source>
        <strain evidence="6">30976</strain>
    </source>
</reference>
<organism evidence="6 7">
    <name type="scientific">Cryptosporidium hominis</name>
    <dbReference type="NCBI Taxonomy" id="237895"/>
    <lineage>
        <taxon>Eukaryota</taxon>
        <taxon>Sar</taxon>
        <taxon>Alveolata</taxon>
        <taxon>Apicomplexa</taxon>
        <taxon>Conoidasida</taxon>
        <taxon>Coccidia</taxon>
        <taxon>Eucoccidiorida</taxon>
        <taxon>Eimeriorina</taxon>
        <taxon>Cryptosporidiidae</taxon>
        <taxon>Cryptosporidium</taxon>
    </lineage>
</organism>
<dbReference type="Proteomes" id="UP001429100">
    <property type="component" value="Unassembled WGS sequence"/>
</dbReference>
<dbReference type="InterPro" id="IPR048971">
    <property type="entry name" value="Apc1_3rd"/>
</dbReference>
<keyword evidence="1" id="KW-0132">Cell division</keyword>